<dbReference type="GeneTree" id="ENSGT00390000008538"/>
<dbReference type="InterPro" id="IPR032423">
    <property type="entry name" value="AAA_assoc_2"/>
</dbReference>
<sequence length="295" mass="32522">MMPIGSNLSLFDHPFNNLLGCLTLNGNQWGFFFKDDTSSLSYCFLSAIIVCRPCIHVERKVLNTLAYLCDGDARVALNGLQMAVQSQVASCPGVEGPEQPLHPHSCSIVLIREEHVKEGLQRSHLLYDRAGEEHYNCISALHKSLRGSDENAGLYWLARMLEGGESPLFIARRLICFACEDVGLADPAALSQAVAAFQGCHLIGMPACEVILAQCVTYLARAEKSVEVYQAYAAAKACVREHQGPLPPVPFHLRNAPTALMKNLGYGIGYKYNPNFEGPVEQRYMPAELKSVKFF</sequence>
<dbReference type="GO" id="GO:0017116">
    <property type="term" value="F:single-stranded DNA helicase activity"/>
    <property type="evidence" value="ECO:0007669"/>
    <property type="project" value="TreeGrafter"/>
</dbReference>
<feature type="domain" description="AAA C-terminal" evidence="4">
    <location>
        <begin position="55"/>
        <end position="146"/>
    </location>
</feature>
<evidence type="ECO:0000259" key="3">
    <source>
        <dbReference type="Pfam" id="PF12002"/>
    </source>
</evidence>
<dbReference type="Gene3D" id="1.10.8.60">
    <property type="match status" value="1"/>
</dbReference>
<proteinExistence type="predicted"/>
<dbReference type="InterPro" id="IPR008921">
    <property type="entry name" value="DNA_pol3_clamp-load_cplx_C"/>
</dbReference>
<evidence type="ECO:0000313" key="6">
    <source>
        <dbReference type="Proteomes" id="UP000694388"/>
    </source>
</evidence>
<organism evidence="5 6">
    <name type="scientific">Eptatretus burgeri</name>
    <name type="common">Inshore hagfish</name>
    <dbReference type="NCBI Taxonomy" id="7764"/>
    <lineage>
        <taxon>Eukaryota</taxon>
        <taxon>Metazoa</taxon>
        <taxon>Chordata</taxon>
        <taxon>Craniata</taxon>
        <taxon>Vertebrata</taxon>
        <taxon>Cyclostomata</taxon>
        <taxon>Myxini</taxon>
        <taxon>Myxiniformes</taxon>
        <taxon>Myxinidae</taxon>
        <taxon>Eptatretinae</taxon>
        <taxon>Eptatretus</taxon>
    </lineage>
</organism>
<dbReference type="Proteomes" id="UP000694388">
    <property type="component" value="Unplaced"/>
</dbReference>
<dbReference type="PANTHER" id="PTHR13779:SF7">
    <property type="entry name" value="ATPASE WRNIP1"/>
    <property type="match status" value="1"/>
</dbReference>
<dbReference type="GO" id="GO:0003677">
    <property type="term" value="F:DNA binding"/>
    <property type="evidence" value="ECO:0007669"/>
    <property type="project" value="InterPro"/>
</dbReference>
<dbReference type="GO" id="GO:0005634">
    <property type="term" value="C:nucleus"/>
    <property type="evidence" value="ECO:0007669"/>
    <property type="project" value="TreeGrafter"/>
</dbReference>
<dbReference type="Pfam" id="PF16193">
    <property type="entry name" value="AAA_assoc_2"/>
    <property type="match status" value="1"/>
</dbReference>
<dbReference type="FunFam" id="1.20.272.10:FF:000001">
    <property type="entry name" value="Putative AAA family ATPase"/>
    <property type="match status" value="1"/>
</dbReference>
<dbReference type="InterPro" id="IPR021886">
    <property type="entry name" value="MgsA_C"/>
</dbReference>
<feature type="domain" description="MgsA AAA+ ATPase C-terminal" evidence="3">
    <location>
        <begin position="147"/>
        <end position="295"/>
    </location>
</feature>
<dbReference type="GO" id="GO:0000731">
    <property type="term" value="P:DNA synthesis involved in DNA repair"/>
    <property type="evidence" value="ECO:0007669"/>
    <property type="project" value="TreeGrafter"/>
</dbReference>
<dbReference type="FunFam" id="1.10.3710.10:FF:000002">
    <property type="entry name" value="ATPase WRNIP1 isoform 1"/>
    <property type="match status" value="1"/>
</dbReference>
<dbReference type="GO" id="GO:0006261">
    <property type="term" value="P:DNA-templated DNA replication"/>
    <property type="evidence" value="ECO:0007669"/>
    <property type="project" value="TreeGrafter"/>
</dbReference>
<keyword evidence="2" id="KW-0067">ATP-binding</keyword>
<evidence type="ECO:0000313" key="5">
    <source>
        <dbReference type="Ensembl" id="ENSEBUP00000002830.1"/>
    </source>
</evidence>
<dbReference type="GO" id="GO:0005524">
    <property type="term" value="F:ATP binding"/>
    <property type="evidence" value="ECO:0007669"/>
    <property type="project" value="UniProtKB-KW"/>
</dbReference>
<accession>A0A8C4N9L0</accession>
<dbReference type="InterPro" id="IPR051314">
    <property type="entry name" value="AAA_ATPase_RarA/MGS1/WRNIP1"/>
</dbReference>
<keyword evidence="1" id="KW-0547">Nucleotide-binding</keyword>
<dbReference type="AlphaFoldDB" id="A0A8C4N9L0"/>
<evidence type="ECO:0000256" key="1">
    <source>
        <dbReference type="ARBA" id="ARBA00022741"/>
    </source>
</evidence>
<evidence type="ECO:0000256" key="2">
    <source>
        <dbReference type="ARBA" id="ARBA00022840"/>
    </source>
</evidence>
<dbReference type="GO" id="GO:0008047">
    <property type="term" value="F:enzyme activator activity"/>
    <property type="evidence" value="ECO:0007669"/>
    <property type="project" value="TreeGrafter"/>
</dbReference>
<dbReference type="Ensembl" id="ENSEBUT00000003192.1">
    <property type="protein sequence ID" value="ENSEBUP00000002830.1"/>
    <property type="gene ID" value="ENSEBUG00000002098.1"/>
</dbReference>
<dbReference type="Pfam" id="PF12002">
    <property type="entry name" value="MgsA_C"/>
    <property type="match status" value="1"/>
</dbReference>
<dbReference type="Gene3D" id="1.10.3710.10">
    <property type="entry name" value="DNA polymerase III clamp loader subunits, C-terminal domain"/>
    <property type="match status" value="1"/>
</dbReference>
<keyword evidence="6" id="KW-1185">Reference proteome</keyword>
<name>A0A8C4N9L0_EPTBU</name>
<dbReference type="SUPFAM" id="SSF48019">
    <property type="entry name" value="post-AAA+ oligomerization domain-like"/>
    <property type="match status" value="1"/>
</dbReference>
<protein>
    <submittedName>
        <fullName evidence="5">WRN helicase interacting protein 1</fullName>
    </submittedName>
</protein>
<reference evidence="5" key="1">
    <citation type="submission" date="2025-08" db="UniProtKB">
        <authorList>
            <consortium name="Ensembl"/>
        </authorList>
    </citation>
    <scope>IDENTIFICATION</scope>
</reference>
<reference evidence="5" key="2">
    <citation type="submission" date="2025-09" db="UniProtKB">
        <authorList>
            <consortium name="Ensembl"/>
        </authorList>
    </citation>
    <scope>IDENTIFICATION</scope>
</reference>
<dbReference type="CDD" id="cd18139">
    <property type="entry name" value="HLD_clamp_RarA"/>
    <property type="match status" value="1"/>
</dbReference>
<dbReference type="PANTHER" id="PTHR13779">
    <property type="entry name" value="WERNER HELICASE-INTERACTING PROTEIN 1 FAMILY MEMBER"/>
    <property type="match status" value="1"/>
</dbReference>
<dbReference type="Gene3D" id="1.20.272.10">
    <property type="match status" value="1"/>
</dbReference>
<evidence type="ECO:0000259" key="4">
    <source>
        <dbReference type="Pfam" id="PF16193"/>
    </source>
</evidence>